<comment type="caution">
    <text evidence="3">The sequence shown here is derived from an EMBL/GenBank/DDBJ whole genome shotgun (WGS) entry which is preliminary data.</text>
</comment>
<dbReference type="PROSITE" id="PS51257">
    <property type="entry name" value="PROKAR_LIPOPROTEIN"/>
    <property type="match status" value="1"/>
</dbReference>
<organism evidence="3 4">
    <name type="scientific">Agrococcus baldri</name>
    <dbReference type="NCBI Taxonomy" id="153730"/>
    <lineage>
        <taxon>Bacteria</taxon>
        <taxon>Bacillati</taxon>
        <taxon>Actinomycetota</taxon>
        <taxon>Actinomycetes</taxon>
        <taxon>Micrococcales</taxon>
        <taxon>Microbacteriaceae</taxon>
        <taxon>Agrococcus</taxon>
    </lineage>
</organism>
<evidence type="ECO:0000256" key="2">
    <source>
        <dbReference type="SAM" id="SignalP"/>
    </source>
</evidence>
<name>A0AA87URN9_9MICO</name>
<feature type="signal peptide" evidence="2">
    <location>
        <begin position="1"/>
        <end position="26"/>
    </location>
</feature>
<dbReference type="AlphaFoldDB" id="A0AA87URN9"/>
<dbReference type="Proteomes" id="UP000321749">
    <property type="component" value="Unassembled WGS sequence"/>
</dbReference>
<sequence>MSPATRIRPALLIAASAAALVLVGCAPPATEPSETPVQESHAPPAETQAETSPPETTESDAAEETPAPDAQGGTLEQCPDALAEAWLHLGTGDDVTAAEYGPRAIEAGLQPGGDAEVVCAVGLDDPEGAFSFALTVLRGEEVPAAVESAALAAGLTAQEGGRSGVIAEYANDDGTELHTLYEPGDQVVSMGGIDEPEGAYLLEGTRATAEP</sequence>
<feature type="region of interest" description="Disordered" evidence="1">
    <location>
        <begin position="29"/>
        <end position="75"/>
    </location>
</feature>
<evidence type="ECO:0000313" key="3">
    <source>
        <dbReference type="EMBL" id="GEK79665.1"/>
    </source>
</evidence>
<evidence type="ECO:0008006" key="5">
    <source>
        <dbReference type="Google" id="ProtNLM"/>
    </source>
</evidence>
<feature type="chain" id="PRO_5041697580" description="Lipoprotein" evidence="2">
    <location>
        <begin position="27"/>
        <end position="211"/>
    </location>
</feature>
<proteinExistence type="predicted"/>
<keyword evidence="4" id="KW-1185">Reference proteome</keyword>
<gene>
    <name evidence="3" type="ORF">ABA31_10160</name>
</gene>
<protein>
    <recommendedName>
        <fullName evidence="5">Lipoprotein</fullName>
    </recommendedName>
</protein>
<evidence type="ECO:0000313" key="4">
    <source>
        <dbReference type="Proteomes" id="UP000321749"/>
    </source>
</evidence>
<keyword evidence="2" id="KW-0732">Signal</keyword>
<reference evidence="3 4" key="1">
    <citation type="submission" date="2019-07" db="EMBL/GenBank/DDBJ databases">
        <title>Whole genome shotgun sequence of Agrococcus baldri NBRC 103055.</title>
        <authorList>
            <person name="Hosoyama A."/>
            <person name="Uohara A."/>
            <person name="Ohji S."/>
            <person name="Ichikawa N."/>
        </authorList>
    </citation>
    <scope>NUCLEOTIDE SEQUENCE [LARGE SCALE GENOMIC DNA]</scope>
    <source>
        <strain evidence="3 4">NBRC 103055</strain>
    </source>
</reference>
<accession>A0AA87URN9</accession>
<dbReference type="EMBL" id="BJUU01000004">
    <property type="protein sequence ID" value="GEK79665.1"/>
    <property type="molecule type" value="Genomic_DNA"/>
</dbReference>
<dbReference type="RefSeq" id="WP_146793260.1">
    <property type="nucleotide sequence ID" value="NZ_BJUU01000004.1"/>
</dbReference>
<evidence type="ECO:0000256" key="1">
    <source>
        <dbReference type="SAM" id="MobiDB-lite"/>
    </source>
</evidence>